<feature type="compositionally biased region" description="Polar residues" evidence="1">
    <location>
        <begin position="19"/>
        <end position="28"/>
    </location>
</feature>
<feature type="compositionally biased region" description="Basic residues" evidence="1">
    <location>
        <begin position="1"/>
        <end position="13"/>
    </location>
</feature>
<protein>
    <submittedName>
        <fullName evidence="2">Uncharacterized protein</fullName>
    </submittedName>
</protein>
<dbReference type="AlphaFoldDB" id="A0A7J0EKR4"/>
<organism evidence="2 3">
    <name type="scientific">Actinidia rufa</name>
    <dbReference type="NCBI Taxonomy" id="165716"/>
    <lineage>
        <taxon>Eukaryota</taxon>
        <taxon>Viridiplantae</taxon>
        <taxon>Streptophyta</taxon>
        <taxon>Embryophyta</taxon>
        <taxon>Tracheophyta</taxon>
        <taxon>Spermatophyta</taxon>
        <taxon>Magnoliopsida</taxon>
        <taxon>eudicotyledons</taxon>
        <taxon>Gunneridae</taxon>
        <taxon>Pentapetalae</taxon>
        <taxon>asterids</taxon>
        <taxon>Ericales</taxon>
        <taxon>Actinidiaceae</taxon>
        <taxon>Actinidia</taxon>
    </lineage>
</organism>
<proteinExistence type="predicted"/>
<dbReference type="EMBL" id="BJWL01000005">
    <property type="protein sequence ID" value="GFY87061.1"/>
    <property type="molecule type" value="Genomic_DNA"/>
</dbReference>
<comment type="caution">
    <text evidence="2">The sequence shown here is derived from an EMBL/GenBank/DDBJ whole genome shotgun (WGS) entry which is preliminary data.</text>
</comment>
<evidence type="ECO:0000256" key="1">
    <source>
        <dbReference type="SAM" id="MobiDB-lite"/>
    </source>
</evidence>
<name>A0A7J0EKR4_9ERIC</name>
<evidence type="ECO:0000313" key="3">
    <source>
        <dbReference type="Proteomes" id="UP000585474"/>
    </source>
</evidence>
<dbReference type="Proteomes" id="UP000585474">
    <property type="component" value="Unassembled WGS sequence"/>
</dbReference>
<keyword evidence="3" id="KW-1185">Reference proteome</keyword>
<evidence type="ECO:0000313" key="2">
    <source>
        <dbReference type="EMBL" id="GFY87061.1"/>
    </source>
</evidence>
<accession>A0A7J0EKR4</accession>
<sequence>MGSKRRNLPRRSKPPQSAGGESSNSQLTGALPQEQRNPEPSDFASIKAGLDQANTIFHSRNEAQGSHQTLRLCLQTTALQGCLRVGSKSNQPFHKLDEFASFHANMIFQSETDSRGYEEAAREGERALLIENTIDPATQSLCPGKNASLSGSGKNLGEGIILKPEIVDPVRRNKIVKQTKIPEERRRGYSLTETSGLGELRSQAMVKRVLPASKKLDAYRFAILGVTISALSTAMTMKSGFCTMILS</sequence>
<gene>
    <name evidence="2" type="ORF">Acr_05g0007000</name>
</gene>
<feature type="region of interest" description="Disordered" evidence="1">
    <location>
        <begin position="1"/>
        <end position="44"/>
    </location>
</feature>
<reference evidence="2 3" key="1">
    <citation type="submission" date="2019-07" db="EMBL/GenBank/DDBJ databases">
        <title>De Novo Assembly of kiwifruit Actinidia rufa.</title>
        <authorList>
            <person name="Sugita-Konishi S."/>
            <person name="Sato K."/>
            <person name="Mori E."/>
            <person name="Abe Y."/>
            <person name="Kisaki G."/>
            <person name="Hamano K."/>
            <person name="Suezawa K."/>
            <person name="Otani M."/>
            <person name="Fukuda T."/>
            <person name="Manabe T."/>
            <person name="Gomi K."/>
            <person name="Tabuchi M."/>
            <person name="Akimitsu K."/>
            <person name="Kataoka I."/>
        </authorList>
    </citation>
    <scope>NUCLEOTIDE SEQUENCE [LARGE SCALE GENOMIC DNA]</scope>
    <source>
        <strain evidence="3">cv. Fuchu</strain>
    </source>
</reference>